<evidence type="ECO:0000259" key="4">
    <source>
        <dbReference type="Pfam" id="PF01965"/>
    </source>
</evidence>
<protein>
    <submittedName>
        <fullName evidence="5">Type 1 glutamine amidotransferase domain-containing protein</fullName>
    </submittedName>
</protein>
<dbReference type="RefSeq" id="WP_364652855.1">
    <property type="nucleotide sequence ID" value="NZ_CP109527.1"/>
</dbReference>
<keyword evidence="1" id="KW-0346">Stress response</keyword>
<keyword evidence="6" id="KW-1185">Reference proteome</keyword>
<dbReference type="SUPFAM" id="SSF52317">
    <property type="entry name" value="Class I glutamine amidotransferase-like"/>
    <property type="match status" value="1"/>
</dbReference>
<keyword evidence="2" id="KW-0456">Lyase</keyword>
<organism evidence="5 6">
    <name type="scientific">Nocardia salmonicida</name>
    <dbReference type="NCBI Taxonomy" id="53431"/>
    <lineage>
        <taxon>Bacteria</taxon>
        <taxon>Bacillati</taxon>
        <taxon>Actinomycetota</taxon>
        <taxon>Actinomycetes</taxon>
        <taxon>Mycobacteriales</taxon>
        <taxon>Nocardiaceae</taxon>
        <taxon>Nocardia</taxon>
    </lineage>
</organism>
<dbReference type="Proteomes" id="UP001621418">
    <property type="component" value="Chromosome"/>
</dbReference>
<accession>A0ABZ1N7G8</accession>
<gene>
    <name evidence="5" type="ORF">OG308_32390</name>
</gene>
<dbReference type="PANTHER" id="PTHR48094:SF11">
    <property type="entry name" value="GLUTATHIONE-INDEPENDENT GLYOXALASE HSP31-RELATED"/>
    <property type="match status" value="1"/>
</dbReference>
<feature type="domain" description="DJ-1/PfpI" evidence="4">
    <location>
        <begin position="30"/>
        <end position="201"/>
    </location>
</feature>
<dbReference type="PANTHER" id="PTHR48094">
    <property type="entry name" value="PROTEIN/NUCLEIC ACID DEGLYCASE DJ-1-RELATED"/>
    <property type="match status" value="1"/>
</dbReference>
<dbReference type="InterPro" id="IPR029062">
    <property type="entry name" value="Class_I_gatase-like"/>
</dbReference>
<sequence length="229" mass="24035">MAKILFVMTGADQWTLSRNVKRHTGYWADEFATPYRAFTEAGHEVVVATPGGVKPPVDLGSLAPVPNGGEDGARKVAEIIKSAAPLDDPVSLGDVRLNDYDAVFYPGGHGPMEDLAVNKDSAALLVEALHSGKPLALVCHGPAAILATAADGPSPFAGYRLTAFSDAEERMGGLADQAKWLLEDRLIELGAQYHSGEPFAPFLQADRNLHTGQNPASAGPLAAAVLDAL</sequence>
<dbReference type="Gene3D" id="3.40.50.880">
    <property type="match status" value="1"/>
</dbReference>
<reference evidence="5 6" key="1">
    <citation type="submission" date="2022-10" db="EMBL/GenBank/DDBJ databases">
        <title>The complete genomes of actinobacterial strains from the NBC collection.</title>
        <authorList>
            <person name="Joergensen T.S."/>
            <person name="Alvarez Arevalo M."/>
            <person name="Sterndorff E.B."/>
            <person name="Faurdal D."/>
            <person name="Vuksanovic O."/>
            <person name="Mourched A.-S."/>
            <person name="Charusanti P."/>
            <person name="Shaw S."/>
            <person name="Blin K."/>
            <person name="Weber T."/>
        </authorList>
    </citation>
    <scope>NUCLEOTIDE SEQUENCE [LARGE SCALE GENOMIC DNA]</scope>
    <source>
        <strain evidence="5 6">NBC_01413</strain>
    </source>
</reference>
<evidence type="ECO:0000256" key="1">
    <source>
        <dbReference type="ARBA" id="ARBA00023016"/>
    </source>
</evidence>
<dbReference type="CDD" id="cd03141">
    <property type="entry name" value="GATase1_Hsp31_like"/>
    <property type="match status" value="1"/>
</dbReference>
<keyword evidence="5" id="KW-0315">Glutamine amidotransferase</keyword>
<dbReference type="InterPro" id="IPR002818">
    <property type="entry name" value="DJ-1/PfpI"/>
</dbReference>
<comment type="similarity">
    <text evidence="3">Belongs to the peptidase C56 family. HSP31-like subfamily.</text>
</comment>
<dbReference type="Pfam" id="PF01965">
    <property type="entry name" value="DJ-1_PfpI"/>
    <property type="match status" value="1"/>
</dbReference>
<evidence type="ECO:0000256" key="3">
    <source>
        <dbReference type="ARBA" id="ARBA00038493"/>
    </source>
</evidence>
<dbReference type="EMBL" id="CP109527">
    <property type="protein sequence ID" value="WTY35896.1"/>
    <property type="molecule type" value="Genomic_DNA"/>
</dbReference>
<evidence type="ECO:0000313" key="5">
    <source>
        <dbReference type="EMBL" id="WTY35896.1"/>
    </source>
</evidence>
<name>A0ABZ1N7G8_9NOCA</name>
<dbReference type="InterPro" id="IPR050325">
    <property type="entry name" value="Prot/Nucl_acid_deglycase"/>
</dbReference>
<evidence type="ECO:0000313" key="6">
    <source>
        <dbReference type="Proteomes" id="UP001621418"/>
    </source>
</evidence>
<proteinExistence type="inferred from homology"/>
<evidence type="ECO:0000256" key="2">
    <source>
        <dbReference type="ARBA" id="ARBA00023239"/>
    </source>
</evidence>